<dbReference type="SUPFAM" id="SSF54171">
    <property type="entry name" value="DNA-binding domain"/>
    <property type="match status" value="1"/>
</dbReference>
<dbReference type="PRINTS" id="PR00367">
    <property type="entry name" value="ETHRSPELEMNT"/>
</dbReference>
<keyword evidence="5" id="KW-0804">Transcription</keyword>
<feature type="compositionally biased region" description="Basic and acidic residues" evidence="7">
    <location>
        <begin position="35"/>
        <end position="47"/>
    </location>
</feature>
<dbReference type="Proteomes" id="UP001227230">
    <property type="component" value="Chromosome 7"/>
</dbReference>
<evidence type="ECO:0000313" key="10">
    <source>
        <dbReference type="Proteomes" id="UP001227230"/>
    </source>
</evidence>
<sequence>MIFGVFLEKEILHLGGRSREGGLREKKSEVRRRKEAPLEHKAKGAERQTFRCSRRAIGNEEIHYRGVRKRPFGRFAAKIQDPRKKTRVWFNTFNFVEDASQGQD</sequence>
<dbReference type="PANTHER" id="PTHR31677">
    <property type="entry name" value="AP2 DOMAIN CLASS TRANSCRIPTION FACTOR"/>
    <property type="match status" value="1"/>
</dbReference>
<evidence type="ECO:0000256" key="2">
    <source>
        <dbReference type="ARBA" id="ARBA00022745"/>
    </source>
</evidence>
<name>A0ABY9CAY3_VITVI</name>
<evidence type="ECO:0000259" key="8">
    <source>
        <dbReference type="PROSITE" id="PS51032"/>
    </source>
</evidence>
<evidence type="ECO:0000256" key="5">
    <source>
        <dbReference type="ARBA" id="ARBA00023163"/>
    </source>
</evidence>
<keyword evidence="4" id="KW-0238">DNA-binding</keyword>
<keyword evidence="10" id="KW-1185">Reference proteome</keyword>
<dbReference type="Gene3D" id="3.30.730.10">
    <property type="entry name" value="AP2/ERF domain"/>
    <property type="match status" value="1"/>
</dbReference>
<evidence type="ECO:0000256" key="6">
    <source>
        <dbReference type="ARBA" id="ARBA00023242"/>
    </source>
</evidence>
<keyword evidence="6" id="KW-0539">Nucleus</keyword>
<organism evidence="9 10">
    <name type="scientific">Vitis vinifera</name>
    <name type="common">Grape</name>
    <dbReference type="NCBI Taxonomy" id="29760"/>
    <lineage>
        <taxon>Eukaryota</taxon>
        <taxon>Viridiplantae</taxon>
        <taxon>Streptophyta</taxon>
        <taxon>Embryophyta</taxon>
        <taxon>Tracheophyta</taxon>
        <taxon>Spermatophyta</taxon>
        <taxon>Magnoliopsida</taxon>
        <taxon>eudicotyledons</taxon>
        <taxon>Gunneridae</taxon>
        <taxon>Pentapetalae</taxon>
        <taxon>rosids</taxon>
        <taxon>Vitales</taxon>
        <taxon>Vitaceae</taxon>
        <taxon>Viteae</taxon>
        <taxon>Vitis</taxon>
    </lineage>
</organism>
<evidence type="ECO:0000256" key="4">
    <source>
        <dbReference type="ARBA" id="ARBA00023125"/>
    </source>
</evidence>
<feature type="domain" description="AP2/ERF" evidence="8">
    <location>
        <begin position="63"/>
        <end position="104"/>
    </location>
</feature>
<dbReference type="InterPro" id="IPR001471">
    <property type="entry name" value="AP2/ERF_dom"/>
</dbReference>
<reference evidence="9 10" key="1">
    <citation type="journal article" date="2023" name="Hortic Res">
        <title>The complete reference genome for grapevine (Vitis vinifera L.) genetics and breeding.</title>
        <authorList>
            <person name="Shi X."/>
            <person name="Cao S."/>
            <person name="Wang X."/>
            <person name="Huang S."/>
            <person name="Wang Y."/>
            <person name="Liu Z."/>
            <person name="Liu W."/>
            <person name="Leng X."/>
            <person name="Peng Y."/>
            <person name="Wang N."/>
            <person name="Wang Y."/>
            <person name="Ma Z."/>
            <person name="Xu X."/>
            <person name="Zhang F."/>
            <person name="Xue H."/>
            <person name="Zhong H."/>
            <person name="Wang Y."/>
            <person name="Zhang K."/>
            <person name="Velt A."/>
            <person name="Avia K."/>
            <person name="Holtgrawe D."/>
            <person name="Grimplet J."/>
            <person name="Matus J.T."/>
            <person name="Ware D."/>
            <person name="Wu X."/>
            <person name="Wang H."/>
            <person name="Liu C."/>
            <person name="Fang Y."/>
            <person name="Rustenholz C."/>
            <person name="Cheng Z."/>
            <person name="Xiao H."/>
            <person name="Zhou Y."/>
        </authorList>
    </citation>
    <scope>NUCLEOTIDE SEQUENCE [LARGE SCALE GENOMIC DNA]</scope>
    <source>
        <strain evidence="10">cv. Pinot noir / PN40024</strain>
        <tissue evidence="9">Leaf</tissue>
    </source>
</reference>
<evidence type="ECO:0000313" key="9">
    <source>
        <dbReference type="EMBL" id="WJZ92222.1"/>
    </source>
</evidence>
<dbReference type="PANTHER" id="PTHR31677:SF252">
    <property type="entry name" value="ETHYLENE-RESPONSIVE TRANSCRIPTION FACTOR 3"/>
    <property type="match status" value="1"/>
</dbReference>
<protein>
    <recommendedName>
        <fullName evidence="8">AP2/ERF domain-containing protein</fullName>
    </recommendedName>
</protein>
<feature type="region of interest" description="Disordered" evidence="7">
    <location>
        <begin position="21"/>
        <end position="47"/>
    </location>
</feature>
<proteinExistence type="predicted"/>
<evidence type="ECO:0000256" key="7">
    <source>
        <dbReference type="SAM" id="MobiDB-lite"/>
    </source>
</evidence>
<gene>
    <name evidence="9" type="ORF">VitviT2T_011232</name>
</gene>
<keyword evidence="2" id="KW-0936">Ethylene signaling pathway</keyword>
<evidence type="ECO:0000256" key="1">
    <source>
        <dbReference type="ARBA" id="ARBA00004123"/>
    </source>
</evidence>
<dbReference type="EMBL" id="CP126654">
    <property type="protein sequence ID" value="WJZ92222.1"/>
    <property type="molecule type" value="Genomic_DNA"/>
</dbReference>
<accession>A0ABY9CAY3</accession>
<keyword evidence="3" id="KW-0805">Transcription regulation</keyword>
<evidence type="ECO:0000256" key="3">
    <source>
        <dbReference type="ARBA" id="ARBA00023015"/>
    </source>
</evidence>
<dbReference type="SMART" id="SM00380">
    <property type="entry name" value="AP2"/>
    <property type="match status" value="1"/>
</dbReference>
<dbReference type="InterPro" id="IPR036955">
    <property type="entry name" value="AP2/ERF_dom_sf"/>
</dbReference>
<comment type="subcellular location">
    <subcellularLocation>
        <location evidence="1">Nucleus</location>
    </subcellularLocation>
</comment>
<dbReference type="PROSITE" id="PS51032">
    <property type="entry name" value="AP2_ERF"/>
    <property type="match status" value="1"/>
</dbReference>
<dbReference type="InterPro" id="IPR016177">
    <property type="entry name" value="DNA-bd_dom_sf"/>
</dbReference>